<keyword evidence="5" id="KW-0288">FMN</keyword>
<evidence type="ECO:0000256" key="1">
    <source>
        <dbReference type="ARBA" id="ARBA00001917"/>
    </source>
</evidence>
<dbReference type="Proteomes" id="UP000004956">
    <property type="component" value="Unassembled WGS sequence"/>
</dbReference>
<comment type="caution">
    <text evidence="10">The sequence shown here is derived from an EMBL/GenBank/DDBJ whole genome shotgun (WGS) entry which is preliminary data.</text>
</comment>
<dbReference type="CDD" id="cd04730">
    <property type="entry name" value="NPD_like"/>
    <property type="match status" value="1"/>
</dbReference>
<evidence type="ECO:0000256" key="8">
    <source>
        <dbReference type="ARBA" id="ARBA00031155"/>
    </source>
</evidence>
<dbReference type="STRING" id="762967.HMPREF9440_00698"/>
<keyword evidence="7" id="KW-0503">Monooxygenase</keyword>
<dbReference type="GO" id="GO:0009636">
    <property type="term" value="P:response to toxic substance"/>
    <property type="evidence" value="ECO:0007669"/>
    <property type="project" value="UniProtKB-KW"/>
</dbReference>
<evidence type="ECO:0000256" key="4">
    <source>
        <dbReference type="ARBA" id="ARBA00022630"/>
    </source>
</evidence>
<comment type="catalytic activity">
    <reaction evidence="9">
        <text>3 propionate 3-nitronate + 3 O2 + H2O = 3 3-oxopropanoate + 2 nitrate + nitrite + H2O2 + 3 H(+)</text>
        <dbReference type="Rhea" id="RHEA:57332"/>
        <dbReference type="ChEBI" id="CHEBI:15377"/>
        <dbReference type="ChEBI" id="CHEBI:15378"/>
        <dbReference type="ChEBI" id="CHEBI:15379"/>
        <dbReference type="ChEBI" id="CHEBI:16240"/>
        <dbReference type="ChEBI" id="CHEBI:16301"/>
        <dbReference type="ChEBI" id="CHEBI:17632"/>
        <dbReference type="ChEBI" id="CHEBI:33190"/>
        <dbReference type="ChEBI" id="CHEBI:136067"/>
    </reaction>
</comment>
<evidence type="ECO:0000256" key="7">
    <source>
        <dbReference type="ARBA" id="ARBA00023033"/>
    </source>
</evidence>
<evidence type="ECO:0000256" key="9">
    <source>
        <dbReference type="ARBA" id="ARBA00049401"/>
    </source>
</evidence>
<name>H3KD89_9BURK</name>
<feature type="non-terminal residue" evidence="10">
    <location>
        <position position="203"/>
    </location>
</feature>
<reference evidence="10 11" key="1">
    <citation type="submission" date="2011-11" db="EMBL/GenBank/DDBJ databases">
        <authorList>
            <person name="Weinstock G."/>
            <person name="Sodergren E."/>
            <person name="Clifton S."/>
            <person name="Fulton L."/>
            <person name="Fulton B."/>
            <person name="Courtney L."/>
            <person name="Fronick C."/>
            <person name="Harrison M."/>
            <person name="Strong C."/>
            <person name="Farmer C."/>
            <person name="Delahaunty K."/>
            <person name="Markovic C."/>
            <person name="Hall O."/>
            <person name="Minx P."/>
            <person name="Tomlinson C."/>
            <person name="Mitreva M."/>
            <person name="Hou S."/>
            <person name="Chen J."/>
            <person name="Wollam A."/>
            <person name="Pepin K.H."/>
            <person name="Johnson M."/>
            <person name="Bhonagiri V."/>
            <person name="Zhang X."/>
            <person name="Suruliraj S."/>
            <person name="Warren W."/>
            <person name="Chinwalla A."/>
            <person name="Mardis E.R."/>
            <person name="Wilson R.K."/>
        </authorList>
    </citation>
    <scope>NUCLEOTIDE SEQUENCE [LARGE SCALE GENOMIC DNA]</scope>
    <source>
        <strain evidence="10 11">YIT 11816</strain>
    </source>
</reference>
<dbReference type="InterPro" id="IPR004136">
    <property type="entry name" value="NMO"/>
</dbReference>
<proteinExistence type="inferred from homology"/>
<organism evidence="10 11">
    <name type="scientific">Sutterella parvirubra YIT 11816</name>
    <dbReference type="NCBI Taxonomy" id="762967"/>
    <lineage>
        <taxon>Bacteria</taxon>
        <taxon>Pseudomonadati</taxon>
        <taxon>Pseudomonadota</taxon>
        <taxon>Betaproteobacteria</taxon>
        <taxon>Burkholderiales</taxon>
        <taxon>Sutterellaceae</taxon>
        <taxon>Sutterella</taxon>
    </lineage>
</organism>
<evidence type="ECO:0000256" key="3">
    <source>
        <dbReference type="ARBA" id="ARBA00022575"/>
    </source>
</evidence>
<evidence type="ECO:0000313" key="10">
    <source>
        <dbReference type="EMBL" id="EHY31920.1"/>
    </source>
</evidence>
<comment type="cofactor">
    <cofactor evidence="1">
        <name>FMN</name>
        <dbReference type="ChEBI" id="CHEBI:58210"/>
    </cofactor>
</comment>
<comment type="similarity">
    <text evidence="2">Belongs to the nitronate monooxygenase family. NMO class I subfamily.</text>
</comment>
<evidence type="ECO:0000256" key="5">
    <source>
        <dbReference type="ARBA" id="ARBA00022643"/>
    </source>
</evidence>
<protein>
    <recommendedName>
        <fullName evidence="8">Propionate 3-nitronate monooxygenase</fullName>
    </recommendedName>
</protein>
<dbReference type="SUPFAM" id="SSF51412">
    <property type="entry name" value="Inosine monophosphate dehydrogenase (IMPDH)"/>
    <property type="match status" value="1"/>
</dbReference>
<sequence length="203" mass="21369">MSYFDEACGRARGLCALLGTARPMLNAPMREAAGPELVAAVSEAGGLGVIPAADMTPEEITAFGEAVRKLTEKPFAVNLRPEQTVAHKPEDLAAVGEALEFVYDDLGLPHWEALAAARPADAFYPDYFAQFDAALALRPAAMISSFGGFREPEAERLEALGIRHVGTATTLKEAKVLRAAGAEAIIVQGAEAAGPRASFEDAD</sequence>
<keyword evidence="4" id="KW-0285">Flavoprotein</keyword>
<dbReference type="GO" id="GO:0018580">
    <property type="term" value="F:nitronate monooxygenase activity"/>
    <property type="evidence" value="ECO:0007669"/>
    <property type="project" value="InterPro"/>
</dbReference>
<dbReference type="PANTHER" id="PTHR42747:SF3">
    <property type="entry name" value="NITRONATE MONOOXYGENASE-RELATED"/>
    <property type="match status" value="1"/>
</dbReference>
<evidence type="ECO:0000256" key="6">
    <source>
        <dbReference type="ARBA" id="ARBA00023002"/>
    </source>
</evidence>
<keyword evidence="3" id="KW-0216">Detoxification</keyword>
<dbReference type="Pfam" id="PF03060">
    <property type="entry name" value="NMO"/>
    <property type="match status" value="1"/>
</dbReference>
<evidence type="ECO:0000313" key="11">
    <source>
        <dbReference type="Proteomes" id="UP000004956"/>
    </source>
</evidence>
<evidence type="ECO:0000256" key="2">
    <source>
        <dbReference type="ARBA" id="ARBA00009881"/>
    </source>
</evidence>
<dbReference type="HOGENOM" id="CLU_1411652_0_0_4"/>
<dbReference type="InterPro" id="IPR013785">
    <property type="entry name" value="Aldolase_TIM"/>
</dbReference>
<dbReference type="PANTHER" id="PTHR42747">
    <property type="entry name" value="NITRONATE MONOOXYGENASE-RELATED"/>
    <property type="match status" value="1"/>
</dbReference>
<dbReference type="EMBL" id="AFBQ01000093">
    <property type="protein sequence ID" value="EHY31920.1"/>
    <property type="molecule type" value="Genomic_DNA"/>
</dbReference>
<keyword evidence="6" id="KW-0560">Oxidoreductase</keyword>
<gene>
    <name evidence="10" type="ORF">HMPREF9440_00698</name>
</gene>
<keyword evidence="11" id="KW-1185">Reference proteome</keyword>
<accession>H3KD89</accession>
<dbReference type="AlphaFoldDB" id="H3KD89"/>
<dbReference type="Gene3D" id="3.20.20.70">
    <property type="entry name" value="Aldolase class I"/>
    <property type="match status" value="1"/>
</dbReference>